<dbReference type="GO" id="GO:0045490">
    <property type="term" value="P:pectin catabolic process"/>
    <property type="evidence" value="ECO:0007669"/>
    <property type="project" value="UniProtKB-UniRule"/>
</dbReference>
<evidence type="ECO:0000256" key="1">
    <source>
        <dbReference type="ARBA" id="ARBA00005184"/>
    </source>
</evidence>
<dbReference type="InterPro" id="IPR033131">
    <property type="entry name" value="Pectinesterase_Asp_AS"/>
</dbReference>
<proteinExistence type="inferred from homology"/>
<comment type="similarity">
    <text evidence="3">In the C-terminal section; belongs to the pectinesterase family.</text>
</comment>
<evidence type="ECO:0000256" key="2">
    <source>
        <dbReference type="ARBA" id="ARBA00006027"/>
    </source>
</evidence>
<comment type="catalytic activity">
    <reaction evidence="7">
        <text>[(1-&gt;4)-alpha-D-galacturonosyl methyl ester](n) + n H2O = [(1-&gt;4)-alpha-D-galacturonosyl](n) + n methanol + n H(+)</text>
        <dbReference type="Rhea" id="RHEA:22380"/>
        <dbReference type="Rhea" id="RHEA-COMP:14570"/>
        <dbReference type="Rhea" id="RHEA-COMP:14573"/>
        <dbReference type="ChEBI" id="CHEBI:15377"/>
        <dbReference type="ChEBI" id="CHEBI:15378"/>
        <dbReference type="ChEBI" id="CHEBI:17790"/>
        <dbReference type="ChEBI" id="CHEBI:140522"/>
        <dbReference type="ChEBI" id="CHEBI:140523"/>
        <dbReference type="EC" id="3.1.1.11"/>
    </reaction>
</comment>
<evidence type="ECO:0000256" key="8">
    <source>
        <dbReference type="SAM" id="Phobius"/>
    </source>
</evidence>
<comment type="similarity">
    <text evidence="2">In the N-terminal section; belongs to the PMEI family.</text>
</comment>
<evidence type="ECO:0000259" key="9">
    <source>
        <dbReference type="SMART" id="SM00856"/>
    </source>
</evidence>
<feature type="active site" evidence="6">
    <location>
        <position position="452"/>
    </location>
</feature>
<feature type="transmembrane region" description="Helical" evidence="8">
    <location>
        <begin position="46"/>
        <end position="65"/>
    </location>
</feature>
<dbReference type="GO" id="GO:0042545">
    <property type="term" value="P:cell wall modification"/>
    <property type="evidence" value="ECO:0007669"/>
    <property type="project" value="UniProtKB-UniRule"/>
</dbReference>
<keyword evidence="7" id="KW-0134">Cell wall</keyword>
<dbReference type="EC" id="3.1.1.11" evidence="7"/>
<keyword evidence="11" id="KW-1185">Reference proteome</keyword>
<keyword evidence="8" id="KW-0472">Membrane</keyword>
<evidence type="ECO:0000256" key="6">
    <source>
        <dbReference type="PROSITE-ProRule" id="PRU10040"/>
    </source>
</evidence>
<accession>A0A8X7YFJ9</accession>
<keyword evidence="5 7" id="KW-0063">Aspartyl esterase</keyword>
<dbReference type="GO" id="GO:0004857">
    <property type="term" value="F:enzyme inhibitor activity"/>
    <property type="evidence" value="ECO:0007669"/>
    <property type="project" value="InterPro"/>
</dbReference>
<dbReference type="SMART" id="SM00856">
    <property type="entry name" value="PMEI"/>
    <property type="match status" value="1"/>
</dbReference>
<keyword evidence="7" id="KW-0961">Cell wall biogenesis/degradation</keyword>
<gene>
    <name evidence="10" type="ORF">POTOM_047122</name>
</gene>
<dbReference type="InterPro" id="IPR018040">
    <property type="entry name" value="Pectinesterase_Tyr_AS"/>
</dbReference>
<dbReference type="FunFam" id="2.160.20.10:FF:000001">
    <property type="entry name" value="Pectinesterase"/>
    <property type="match status" value="1"/>
</dbReference>
<dbReference type="PROSITE" id="PS00503">
    <property type="entry name" value="PECTINESTERASE_2"/>
    <property type="match status" value="1"/>
</dbReference>
<dbReference type="InterPro" id="IPR006501">
    <property type="entry name" value="Pectinesterase_inhib_dom"/>
</dbReference>
<comment type="caution">
    <text evidence="10">The sequence shown here is derived from an EMBL/GenBank/DDBJ whole genome shotgun (WGS) entry which is preliminary data.</text>
</comment>
<dbReference type="CDD" id="cd15798">
    <property type="entry name" value="PMEI-like_3"/>
    <property type="match status" value="1"/>
</dbReference>
<dbReference type="InterPro" id="IPR000070">
    <property type="entry name" value="Pectinesterase_cat"/>
</dbReference>
<evidence type="ECO:0000313" key="10">
    <source>
        <dbReference type="EMBL" id="KAG6750044.1"/>
    </source>
</evidence>
<evidence type="ECO:0000256" key="3">
    <source>
        <dbReference type="ARBA" id="ARBA00007786"/>
    </source>
</evidence>
<dbReference type="PANTHER" id="PTHR31707">
    <property type="entry name" value="PECTINESTERASE"/>
    <property type="match status" value="1"/>
</dbReference>
<reference evidence="10" key="1">
    <citation type="journal article" date="2020" name="bioRxiv">
        <title>Hybrid origin of Populus tomentosa Carr. identified through genome sequencing and phylogenomic analysis.</title>
        <authorList>
            <person name="An X."/>
            <person name="Gao K."/>
            <person name="Chen Z."/>
            <person name="Li J."/>
            <person name="Yang X."/>
            <person name="Yang X."/>
            <person name="Zhou J."/>
            <person name="Guo T."/>
            <person name="Zhao T."/>
            <person name="Huang S."/>
            <person name="Miao D."/>
            <person name="Khan W.U."/>
            <person name="Rao P."/>
            <person name="Ye M."/>
            <person name="Lei B."/>
            <person name="Liao W."/>
            <person name="Wang J."/>
            <person name="Ji L."/>
            <person name="Li Y."/>
            <person name="Guo B."/>
            <person name="Mustafa N.S."/>
            <person name="Li S."/>
            <person name="Yun Q."/>
            <person name="Keller S.R."/>
            <person name="Mao J."/>
            <person name="Zhang R."/>
            <person name="Strauss S.H."/>
        </authorList>
    </citation>
    <scope>NUCLEOTIDE SEQUENCE</scope>
    <source>
        <strain evidence="10">GM15</strain>
        <tissue evidence="10">Leaf</tissue>
    </source>
</reference>
<evidence type="ECO:0000256" key="5">
    <source>
        <dbReference type="ARBA" id="ARBA00023085"/>
    </source>
</evidence>
<dbReference type="Proteomes" id="UP000886885">
    <property type="component" value="Chromosome 14A"/>
</dbReference>
<organism evidence="10 11">
    <name type="scientific">Populus tomentosa</name>
    <name type="common">Chinese white poplar</name>
    <dbReference type="NCBI Taxonomy" id="118781"/>
    <lineage>
        <taxon>Eukaryota</taxon>
        <taxon>Viridiplantae</taxon>
        <taxon>Streptophyta</taxon>
        <taxon>Embryophyta</taxon>
        <taxon>Tracheophyta</taxon>
        <taxon>Spermatophyta</taxon>
        <taxon>Magnoliopsida</taxon>
        <taxon>eudicotyledons</taxon>
        <taxon>Gunneridae</taxon>
        <taxon>Pentapetalae</taxon>
        <taxon>rosids</taxon>
        <taxon>fabids</taxon>
        <taxon>Malpighiales</taxon>
        <taxon>Salicaceae</taxon>
        <taxon>Saliceae</taxon>
        <taxon>Populus</taxon>
    </lineage>
</organism>
<sequence length="608" mass="66057">MVTPIYTIESLRYSSIHYESLILTSTNKYTMPKFFDANPRDKKTSFMAALSMLLIIKILCLATFAEATTSKPLPSHFAKLSRSTTAPGASPSTDTSPCRGTPYKAACQSLLLSLNTNNNADLPKTSKELFDYSVHFTSSQAHSAIDQLATTFLGQTYQEIDMTHLPGGGMRDCMELLDDTLDQLSNVINRKNDPTHTHNDVQTWLSAALTNQETCKESLLENVKKTHLEKFDVLDSMAKNLSQFISNSLALYVSSYGLPSTSPRGRKLLTDQSNTINDFPSWVSLSERKLLEASVGEIEAHAVVARDGSGTHTTIAEAIRQVAASLDGEGRNVIYIKAGTYKENLNIPSKQKDVLLVGDGKGKTVIVGSKNAADGSTTYDSATVGVMGDGFIAKDITFVNSAGPSKHQAVALRVGSDRAVIFRCSIDGYQDTLYTLSKRQFYRETDIYGTVDFIFGNSAVVFQSCNIFARNSGKGQKNYVTAQGRTSPDQNTGISIQNCKIEAQSVTYLGRPWKEYSRTVVMQSLLDGSIDPEGWFPWAGGSSPKSIYYGEYSNSGPGSSTSGRVTWPGYHSSLTSEEAQRFTVGSFISGNVWLPPTGVAFDSGLGGG</sequence>
<dbReference type="AlphaFoldDB" id="A0A8X7YFJ9"/>
<comment type="function">
    <text evidence="7">Acts in the modification of cell walls via demethylesterification of cell wall pectin.</text>
</comment>
<evidence type="ECO:0000256" key="7">
    <source>
        <dbReference type="RuleBase" id="RU000589"/>
    </source>
</evidence>
<comment type="subcellular location">
    <subcellularLocation>
        <location evidence="7">Secreted</location>
        <location evidence="7">Cell wall</location>
    </subcellularLocation>
</comment>
<dbReference type="NCBIfam" id="TIGR01614">
    <property type="entry name" value="PME_inhib"/>
    <property type="match status" value="1"/>
</dbReference>
<keyword evidence="8" id="KW-1133">Transmembrane helix</keyword>
<dbReference type="Pfam" id="PF01095">
    <property type="entry name" value="Pectinesterase"/>
    <property type="match status" value="1"/>
</dbReference>
<evidence type="ECO:0000256" key="4">
    <source>
        <dbReference type="ARBA" id="ARBA00022801"/>
    </source>
</evidence>
<evidence type="ECO:0000313" key="11">
    <source>
        <dbReference type="Proteomes" id="UP000886885"/>
    </source>
</evidence>
<protein>
    <recommendedName>
        <fullName evidence="7">Pectinesterase</fullName>
        <ecNumber evidence="7">3.1.1.11</ecNumber>
    </recommendedName>
</protein>
<name>A0A8X7YFJ9_POPTO</name>
<dbReference type="GO" id="GO:0030599">
    <property type="term" value="F:pectinesterase activity"/>
    <property type="evidence" value="ECO:0007669"/>
    <property type="project" value="UniProtKB-UniRule"/>
</dbReference>
<dbReference type="PROSITE" id="PS00800">
    <property type="entry name" value="PECTINESTERASE_1"/>
    <property type="match status" value="1"/>
</dbReference>
<dbReference type="Pfam" id="PF04043">
    <property type="entry name" value="PMEI"/>
    <property type="match status" value="1"/>
</dbReference>
<keyword evidence="4 7" id="KW-0378">Hydrolase</keyword>
<feature type="domain" description="Pectinesterase inhibitor" evidence="9">
    <location>
        <begin position="90"/>
        <end position="251"/>
    </location>
</feature>
<comment type="pathway">
    <text evidence="1 7">Glycan metabolism; pectin degradation; 2-dehydro-3-deoxy-D-gluconate from pectin: step 1/5.</text>
</comment>
<dbReference type="EMBL" id="JAAWWB010000027">
    <property type="protein sequence ID" value="KAG6750044.1"/>
    <property type="molecule type" value="Genomic_DNA"/>
</dbReference>
<keyword evidence="8" id="KW-0812">Transmembrane</keyword>
<dbReference type="OrthoDB" id="2019149at2759"/>
<keyword evidence="7" id="KW-0964">Secreted</keyword>